<sequence>MNYYYHNSLLYYFRACACDFTGISHDFIYETTTPIPSKDEFLRVPAKLFEIVKELTEVMAQCRQFTPEVFLSQACRKVLLFAPKQNNPGEKATSSSASGTPDGIISSSVDCPASLPKIEEYSVLFGLAPDLKETSREKISSSPDQKLVDVVNLKLVEAKTEVLLSPSQLQKHINEVM</sequence>
<accession>A0AAV2BQB4</accession>
<evidence type="ECO:0000313" key="2">
    <source>
        <dbReference type="Proteomes" id="UP001497382"/>
    </source>
</evidence>
<comment type="caution">
    <text evidence="1">The sequence shown here is derived from an EMBL/GenBank/DDBJ whole genome shotgun (WGS) entry which is preliminary data.</text>
</comment>
<protein>
    <submittedName>
        <fullName evidence="1">Uncharacterized protein</fullName>
    </submittedName>
</protein>
<reference evidence="1 2" key="1">
    <citation type="submission" date="2024-04" db="EMBL/GenBank/DDBJ databases">
        <authorList>
            <person name="Rising A."/>
            <person name="Reimegard J."/>
            <person name="Sonavane S."/>
            <person name="Akerstrom W."/>
            <person name="Nylinder S."/>
            <person name="Hedman E."/>
            <person name="Kallberg Y."/>
        </authorList>
    </citation>
    <scope>NUCLEOTIDE SEQUENCE [LARGE SCALE GENOMIC DNA]</scope>
</reference>
<dbReference type="Proteomes" id="UP001497382">
    <property type="component" value="Unassembled WGS sequence"/>
</dbReference>
<evidence type="ECO:0000313" key="1">
    <source>
        <dbReference type="EMBL" id="CAL1298100.1"/>
    </source>
</evidence>
<keyword evidence="2" id="KW-1185">Reference proteome</keyword>
<name>A0AAV2BQB4_9ARAC</name>
<dbReference type="AlphaFoldDB" id="A0AAV2BQB4"/>
<proteinExistence type="predicted"/>
<gene>
    <name evidence="1" type="ORF">LARSCL_LOCUS20698</name>
</gene>
<dbReference type="EMBL" id="CAXIEN010000454">
    <property type="protein sequence ID" value="CAL1298100.1"/>
    <property type="molecule type" value="Genomic_DNA"/>
</dbReference>
<organism evidence="1 2">
    <name type="scientific">Larinioides sclopetarius</name>
    <dbReference type="NCBI Taxonomy" id="280406"/>
    <lineage>
        <taxon>Eukaryota</taxon>
        <taxon>Metazoa</taxon>
        <taxon>Ecdysozoa</taxon>
        <taxon>Arthropoda</taxon>
        <taxon>Chelicerata</taxon>
        <taxon>Arachnida</taxon>
        <taxon>Araneae</taxon>
        <taxon>Araneomorphae</taxon>
        <taxon>Entelegynae</taxon>
        <taxon>Araneoidea</taxon>
        <taxon>Araneidae</taxon>
        <taxon>Larinioides</taxon>
    </lineage>
</organism>